<protein>
    <recommendedName>
        <fullName evidence="1">S1 motif domain-containing protein</fullName>
    </recommendedName>
</protein>
<dbReference type="PROSITE" id="PS50126">
    <property type="entry name" value="S1"/>
    <property type="match status" value="1"/>
</dbReference>
<feature type="domain" description="S1 motif" evidence="1">
    <location>
        <begin position="88"/>
        <end position="155"/>
    </location>
</feature>
<dbReference type="EMBL" id="MN739944">
    <property type="protein sequence ID" value="QHT79054.1"/>
    <property type="molecule type" value="Genomic_DNA"/>
</dbReference>
<organism evidence="2">
    <name type="scientific">viral metagenome</name>
    <dbReference type="NCBI Taxonomy" id="1070528"/>
    <lineage>
        <taxon>unclassified sequences</taxon>
        <taxon>metagenomes</taxon>
        <taxon>organismal metagenomes</taxon>
    </lineage>
</organism>
<proteinExistence type="predicted"/>
<evidence type="ECO:0000259" key="1">
    <source>
        <dbReference type="PROSITE" id="PS50126"/>
    </source>
</evidence>
<evidence type="ECO:0000313" key="2">
    <source>
        <dbReference type="EMBL" id="QHT79054.1"/>
    </source>
</evidence>
<sequence>MEHTVVFEQKATLIPKDMNRLGKETIDSIILNNLRKNLEGKCNQHGFVVPNSLEILSRNIGQTDHGHYTGNIIFHVQLQAKVYNPVSGTILTGTVEKKNKMGLYIIYKDAIRVLIPRDLHIGNTHFEKIEPGEEITVEIKKSRFQIQDSFILSIGVLPSGSGYVAGPTSESLLGPLGTNTTVSTEA</sequence>
<dbReference type="InterPro" id="IPR003029">
    <property type="entry name" value="S1_domain"/>
</dbReference>
<accession>A0A6C0HF40</accession>
<dbReference type="GO" id="GO:0003676">
    <property type="term" value="F:nucleic acid binding"/>
    <property type="evidence" value="ECO:0007669"/>
    <property type="project" value="InterPro"/>
</dbReference>
<dbReference type="AlphaFoldDB" id="A0A6C0HF40"/>
<name>A0A6C0HF40_9ZZZZ</name>
<reference evidence="2" key="1">
    <citation type="journal article" date="2020" name="Nature">
        <title>Giant virus diversity and host interactions through global metagenomics.</title>
        <authorList>
            <person name="Schulz F."/>
            <person name="Roux S."/>
            <person name="Paez-Espino D."/>
            <person name="Jungbluth S."/>
            <person name="Walsh D.A."/>
            <person name="Denef V.J."/>
            <person name="McMahon K.D."/>
            <person name="Konstantinidis K.T."/>
            <person name="Eloe-Fadrosh E.A."/>
            <person name="Kyrpides N.C."/>
            <person name="Woyke T."/>
        </authorList>
    </citation>
    <scope>NUCLEOTIDE SEQUENCE</scope>
    <source>
        <strain evidence="2">GVMAG-M-3300023179-97</strain>
    </source>
</reference>